<sequence length="115" mass="12863">MADEATLARFLEIGLQPFETRAAALERHGVDWLHALIADICEVAPLGTSHPGEVAAWWGDLRANYTQWNQHLMVVSLNLHDEGQAEPISRFIDECPWRILAEVAIDLLHEAPGSR</sequence>
<organism evidence="1 2">
    <name type="scientific">Piscinibacterium candidicorallinum</name>
    <dbReference type="NCBI Taxonomy" id="1793872"/>
    <lineage>
        <taxon>Bacteria</taxon>
        <taxon>Pseudomonadati</taxon>
        <taxon>Pseudomonadota</taxon>
        <taxon>Betaproteobacteria</taxon>
        <taxon>Burkholderiales</taxon>
        <taxon>Piscinibacterium</taxon>
    </lineage>
</organism>
<evidence type="ECO:0000313" key="1">
    <source>
        <dbReference type="EMBL" id="MFC3146307.1"/>
    </source>
</evidence>
<name>A0ABV7H4Q4_9BURK</name>
<dbReference type="EMBL" id="JBHRTI010000003">
    <property type="protein sequence ID" value="MFC3146307.1"/>
    <property type="molecule type" value="Genomic_DNA"/>
</dbReference>
<dbReference type="Proteomes" id="UP001595556">
    <property type="component" value="Unassembled WGS sequence"/>
</dbReference>
<dbReference type="RefSeq" id="WP_377300585.1">
    <property type="nucleotide sequence ID" value="NZ_CP180191.1"/>
</dbReference>
<gene>
    <name evidence="1" type="ORF">ACFOEN_01475</name>
</gene>
<keyword evidence="2" id="KW-1185">Reference proteome</keyword>
<evidence type="ECO:0000313" key="2">
    <source>
        <dbReference type="Proteomes" id="UP001595556"/>
    </source>
</evidence>
<comment type="caution">
    <text evidence="1">The sequence shown here is derived from an EMBL/GenBank/DDBJ whole genome shotgun (WGS) entry which is preliminary data.</text>
</comment>
<reference evidence="2" key="1">
    <citation type="journal article" date="2019" name="Int. J. Syst. Evol. Microbiol.">
        <title>The Global Catalogue of Microorganisms (GCM) 10K type strain sequencing project: providing services to taxonomists for standard genome sequencing and annotation.</title>
        <authorList>
            <consortium name="The Broad Institute Genomics Platform"/>
            <consortium name="The Broad Institute Genome Sequencing Center for Infectious Disease"/>
            <person name="Wu L."/>
            <person name="Ma J."/>
        </authorList>
    </citation>
    <scope>NUCLEOTIDE SEQUENCE [LARGE SCALE GENOMIC DNA]</scope>
    <source>
        <strain evidence="2">KCTC 52168</strain>
    </source>
</reference>
<proteinExistence type="predicted"/>
<accession>A0ABV7H4Q4</accession>
<protein>
    <recommendedName>
        <fullName evidence="3">CdiI immunity protein domain-containing protein</fullName>
    </recommendedName>
</protein>
<evidence type="ECO:0008006" key="3">
    <source>
        <dbReference type="Google" id="ProtNLM"/>
    </source>
</evidence>